<comment type="caution">
    <text evidence="2">The sequence shown here is derived from an EMBL/GenBank/DDBJ whole genome shotgun (WGS) entry which is preliminary data.</text>
</comment>
<name>A0A8H7QDV9_9FUNG</name>
<dbReference type="Proteomes" id="UP000650833">
    <property type="component" value="Unassembled WGS sequence"/>
</dbReference>
<keyword evidence="3" id="KW-1185">Reference proteome</keyword>
<dbReference type="EMBL" id="JAEPRC010000920">
    <property type="protein sequence ID" value="KAG2190683.1"/>
    <property type="molecule type" value="Genomic_DNA"/>
</dbReference>
<feature type="compositionally biased region" description="Polar residues" evidence="1">
    <location>
        <begin position="26"/>
        <end position="35"/>
    </location>
</feature>
<dbReference type="GO" id="GO:0005829">
    <property type="term" value="C:cytosol"/>
    <property type="evidence" value="ECO:0007669"/>
    <property type="project" value="TreeGrafter"/>
</dbReference>
<proteinExistence type="predicted"/>
<dbReference type="Gene3D" id="1.25.40.10">
    <property type="entry name" value="Tetratricopeptide repeat domain"/>
    <property type="match status" value="1"/>
</dbReference>
<gene>
    <name evidence="2" type="ORF">INT46_006662</name>
</gene>
<organism evidence="2 3">
    <name type="scientific">Mucor plumbeus</name>
    <dbReference type="NCBI Taxonomy" id="97098"/>
    <lineage>
        <taxon>Eukaryota</taxon>
        <taxon>Fungi</taxon>
        <taxon>Fungi incertae sedis</taxon>
        <taxon>Mucoromycota</taxon>
        <taxon>Mucoromycotina</taxon>
        <taxon>Mucoromycetes</taxon>
        <taxon>Mucorales</taxon>
        <taxon>Mucorineae</taxon>
        <taxon>Mucoraceae</taxon>
        <taxon>Mucor</taxon>
    </lineage>
</organism>
<dbReference type="GO" id="GO:0005741">
    <property type="term" value="C:mitochondrial outer membrane"/>
    <property type="evidence" value="ECO:0007669"/>
    <property type="project" value="TreeGrafter"/>
</dbReference>
<dbReference type="InterPro" id="IPR019412">
    <property type="entry name" value="IML2/TPR_39"/>
</dbReference>
<feature type="compositionally biased region" description="Low complexity" evidence="1">
    <location>
        <begin position="1"/>
        <end position="12"/>
    </location>
</feature>
<evidence type="ECO:0008006" key="4">
    <source>
        <dbReference type="Google" id="ProtNLM"/>
    </source>
</evidence>
<protein>
    <recommendedName>
        <fullName evidence="4">Tetratricopeptide repeat protein 39B</fullName>
    </recommendedName>
</protein>
<evidence type="ECO:0000313" key="2">
    <source>
        <dbReference type="EMBL" id="KAG2190683.1"/>
    </source>
</evidence>
<dbReference type="GO" id="GO:0005634">
    <property type="term" value="C:nucleus"/>
    <property type="evidence" value="ECO:0007669"/>
    <property type="project" value="TreeGrafter"/>
</dbReference>
<dbReference type="InterPro" id="IPR011990">
    <property type="entry name" value="TPR-like_helical_dom_sf"/>
</dbReference>
<evidence type="ECO:0000256" key="1">
    <source>
        <dbReference type="SAM" id="MobiDB-lite"/>
    </source>
</evidence>
<feature type="region of interest" description="Disordered" evidence="1">
    <location>
        <begin position="708"/>
        <end position="737"/>
    </location>
</feature>
<dbReference type="AlphaFoldDB" id="A0A8H7QDV9"/>
<feature type="region of interest" description="Disordered" evidence="1">
    <location>
        <begin position="1"/>
        <end position="81"/>
    </location>
</feature>
<accession>A0A8H7QDV9</accession>
<sequence>MPLLNSSSLSSASKKKRPDGADRAAKSNNNISMSFRTIGRMGQSMSAMMPSKSSKASAEKSKENDEQEEKGEELDHTPLPTMNISNEVWDAAQDNLLSDIAEVRQAMDLFLNSRIPEAERILEPKRYSTLYHSLGHSFVLFLKSMMTFQHTDIEAAIEALKKTIQLADALRKKETGWLGNITSWVKGISVHDVWSMSRLHRHAELVYAESYLLKALLCIIHDESFVSFLREGLHVRSSYNTYKTLQKYLIHVREQALLGKDVSSCGVDDHFTSGVSLGVGLFNIMISLLPTSVMKVVEFIGFTSDRAYGMEILETAGGWEEYADLPLSELPPPQEANEGLRRQFCDMALMLYHIILSKLIPLSDVNEGLSDRILAYSLKLYPDGVFFLFFSGRQLGARGQLIEAKSQYQKAIDTQKDWKQLQHMCFWELGLINLLQQSWQEALDCYTTLQKESNWSKSVYYYLQAISLYTLSISSDKSLQEQQRLAKESGEMMQKVTGAKQKIAGKSIPLEKFVARKARKFIAQNNRLLFPDLEALNAFSAFDFMSIDLLYNNLNRINTEIYRLTHEATHEEVLNYYDDLCLCHYLRAMVLRLLLDQVKDADASKKAEWKKLHTESIKCVMDNANKIQLDHYIYYFTRYEEARMMIYDQQYEKARENVQSIIKTSEKGQFNIGAGPHAKNKYSLENTILFKCHNCLTQIQALSQSTISTSSASNNDDDDSDHFSSAANSIASIEREK</sequence>
<evidence type="ECO:0000313" key="3">
    <source>
        <dbReference type="Proteomes" id="UP000650833"/>
    </source>
</evidence>
<dbReference type="OrthoDB" id="43460at2759"/>
<dbReference type="PANTHER" id="PTHR31859:SF1">
    <property type="entry name" value="TETRATRICOPEPTIDE REPEAT PROTEIN 39C"/>
    <property type="match status" value="1"/>
</dbReference>
<dbReference type="Pfam" id="PF10300">
    <property type="entry name" value="Iml2-TPR_39"/>
    <property type="match status" value="1"/>
</dbReference>
<reference evidence="2" key="1">
    <citation type="submission" date="2020-12" db="EMBL/GenBank/DDBJ databases">
        <title>Metabolic potential, ecology and presence of endohyphal bacteria is reflected in genomic diversity of Mucoromycotina.</title>
        <authorList>
            <person name="Muszewska A."/>
            <person name="Okrasinska A."/>
            <person name="Steczkiewicz K."/>
            <person name="Drgas O."/>
            <person name="Orlowska M."/>
            <person name="Perlinska-Lenart U."/>
            <person name="Aleksandrzak-Piekarczyk T."/>
            <person name="Szatraj K."/>
            <person name="Zielenkiewicz U."/>
            <person name="Pilsyk S."/>
            <person name="Malc E."/>
            <person name="Mieczkowski P."/>
            <person name="Kruszewska J.S."/>
            <person name="Biernat P."/>
            <person name="Pawlowska J."/>
        </authorList>
    </citation>
    <scope>NUCLEOTIDE SEQUENCE</scope>
    <source>
        <strain evidence="2">CBS 226.32</strain>
    </source>
</reference>
<dbReference type="PANTHER" id="PTHR31859">
    <property type="entry name" value="TETRATRICOPEPTIDE REPEAT PROTEIN 39 FAMILY MEMBER"/>
    <property type="match status" value="1"/>
</dbReference>
<feature type="compositionally biased region" description="Low complexity" evidence="1">
    <location>
        <begin position="44"/>
        <end position="56"/>
    </location>
</feature>
<dbReference type="SUPFAM" id="SSF48452">
    <property type="entry name" value="TPR-like"/>
    <property type="match status" value="1"/>
</dbReference>